<accession>A0ABD5RF88</accession>
<feature type="transmembrane region" description="Helical" evidence="1">
    <location>
        <begin position="12"/>
        <end position="31"/>
    </location>
</feature>
<evidence type="ECO:0000256" key="1">
    <source>
        <dbReference type="SAM" id="Phobius"/>
    </source>
</evidence>
<sequence length="127" mass="12976">MSDPVDDSLPATVDFVLSFVGVAMLVSPAVWSVSTLIGSVSSSAVGLVTGVVAFGAAYPLVAGDWSRDALGETVFVFVGSVLSFGLVGAVVIAVSGWQVAGNDPRPQVALFGVAYLLTVVIVGLRYR</sequence>
<reference evidence="2 3" key="1">
    <citation type="journal article" date="2019" name="Int. J. Syst. Evol. Microbiol.">
        <title>The Global Catalogue of Microorganisms (GCM) 10K type strain sequencing project: providing services to taxonomists for standard genome sequencing and annotation.</title>
        <authorList>
            <consortium name="The Broad Institute Genomics Platform"/>
            <consortium name="The Broad Institute Genome Sequencing Center for Infectious Disease"/>
            <person name="Wu L."/>
            <person name="Ma J."/>
        </authorList>
    </citation>
    <scope>NUCLEOTIDE SEQUENCE [LARGE SCALE GENOMIC DNA]</scope>
    <source>
        <strain evidence="2 3">CGMCC 1.12237</strain>
    </source>
</reference>
<proteinExistence type="predicted"/>
<gene>
    <name evidence="2" type="ORF">ACFPJ5_16180</name>
</gene>
<evidence type="ECO:0008006" key="4">
    <source>
        <dbReference type="Google" id="ProtNLM"/>
    </source>
</evidence>
<dbReference type="Proteomes" id="UP001596201">
    <property type="component" value="Unassembled WGS sequence"/>
</dbReference>
<dbReference type="EMBL" id="JBHSKX010000002">
    <property type="protein sequence ID" value="MFC5368467.1"/>
    <property type="molecule type" value="Genomic_DNA"/>
</dbReference>
<comment type="caution">
    <text evidence="2">The sequence shown here is derived from an EMBL/GenBank/DDBJ whole genome shotgun (WGS) entry which is preliminary data.</text>
</comment>
<evidence type="ECO:0000313" key="3">
    <source>
        <dbReference type="Proteomes" id="UP001596201"/>
    </source>
</evidence>
<feature type="transmembrane region" description="Helical" evidence="1">
    <location>
        <begin position="74"/>
        <end position="96"/>
    </location>
</feature>
<protein>
    <recommendedName>
        <fullName evidence="4">SPW repeat-containing protein</fullName>
    </recommendedName>
</protein>
<feature type="transmembrane region" description="Helical" evidence="1">
    <location>
        <begin position="108"/>
        <end position="126"/>
    </location>
</feature>
<keyword evidence="3" id="KW-1185">Reference proteome</keyword>
<name>A0ABD5RF88_9EURY</name>
<keyword evidence="1" id="KW-0472">Membrane</keyword>
<evidence type="ECO:0000313" key="2">
    <source>
        <dbReference type="EMBL" id="MFC5368467.1"/>
    </source>
</evidence>
<keyword evidence="1" id="KW-0812">Transmembrane</keyword>
<dbReference type="RefSeq" id="WP_227230742.1">
    <property type="nucleotide sequence ID" value="NZ_JAJCVJ010000002.1"/>
</dbReference>
<keyword evidence="1" id="KW-1133">Transmembrane helix</keyword>
<dbReference type="AlphaFoldDB" id="A0ABD5RF88"/>
<organism evidence="2 3">
    <name type="scientific">Salinirubrum litoreum</name>
    <dbReference type="NCBI Taxonomy" id="1126234"/>
    <lineage>
        <taxon>Archaea</taxon>
        <taxon>Methanobacteriati</taxon>
        <taxon>Methanobacteriota</taxon>
        <taxon>Stenosarchaea group</taxon>
        <taxon>Halobacteria</taxon>
        <taxon>Halobacteriales</taxon>
        <taxon>Haloferacaceae</taxon>
        <taxon>Salinirubrum</taxon>
    </lineage>
</organism>
<feature type="transmembrane region" description="Helical" evidence="1">
    <location>
        <begin position="43"/>
        <end position="62"/>
    </location>
</feature>